<sequence length="66" mass="7506">MCEADDGLSYHCAGRKIKEVEWGKDKMLQGGRLDKSPSMELQDPVKAALFTSLQNRYMMLARPEMV</sequence>
<dbReference type="EMBL" id="JAGKQH010000001">
    <property type="protein sequence ID" value="KAG6606717.1"/>
    <property type="molecule type" value="Genomic_DNA"/>
</dbReference>
<keyword evidence="2" id="KW-1185">Reference proteome</keyword>
<dbReference type="Proteomes" id="UP000685013">
    <property type="component" value="Chromosome 1"/>
</dbReference>
<feature type="non-terminal residue" evidence="1">
    <location>
        <position position="1"/>
    </location>
</feature>
<gene>
    <name evidence="1" type="ORF">SDJN03_00059</name>
</gene>
<organism evidence="1 2">
    <name type="scientific">Cucurbita argyrosperma subsp. sororia</name>
    <dbReference type="NCBI Taxonomy" id="37648"/>
    <lineage>
        <taxon>Eukaryota</taxon>
        <taxon>Viridiplantae</taxon>
        <taxon>Streptophyta</taxon>
        <taxon>Embryophyta</taxon>
        <taxon>Tracheophyta</taxon>
        <taxon>Spermatophyta</taxon>
        <taxon>Magnoliopsida</taxon>
        <taxon>eudicotyledons</taxon>
        <taxon>Gunneridae</taxon>
        <taxon>Pentapetalae</taxon>
        <taxon>rosids</taxon>
        <taxon>fabids</taxon>
        <taxon>Cucurbitales</taxon>
        <taxon>Cucurbitaceae</taxon>
        <taxon>Cucurbiteae</taxon>
        <taxon>Cucurbita</taxon>
    </lineage>
</organism>
<comment type="caution">
    <text evidence="1">The sequence shown here is derived from an EMBL/GenBank/DDBJ whole genome shotgun (WGS) entry which is preliminary data.</text>
</comment>
<dbReference type="AlphaFoldDB" id="A0AAV6P4W9"/>
<reference evidence="1 2" key="1">
    <citation type="journal article" date="2021" name="Hortic Res">
        <title>The domestication of Cucurbita argyrosperma as revealed by the genome of its wild relative.</title>
        <authorList>
            <person name="Barrera-Redondo J."/>
            <person name="Sanchez-de la Vega G."/>
            <person name="Aguirre-Liguori J.A."/>
            <person name="Castellanos-Morales G."/>
            <person name="Gutierrez-Guerrero Y.T."/>
            <person name="Aguirre-Dugua X."/>
            <person name="Aguirre-Planter E."/>
            <person name="Tenaillon M.I."/>
            <person name="Lira-Saade R."/>
            <person name="Eguiarte L.E."/>
        </authorList>
    </citation>
    <scope>NUCLEOTIDE SEQUENCE [LARGE SCALE GENOMIC DNA]</scope>
    <source>
        <strain evidence="1">JBR-2021</strain>
    </source>
</reference>
<proteinExistence type="predicted"/>
<protein>
    <submittedName>
        <fullName evidence="1">Uncharacterized protein</fullName>
    </submittedName>
</protein>
<accession>A0AAV6P4W9</accession>
<name>A0AAV6P4W9_9ROSI</name>
<evidence type="ECO:0000313" key="1">
    <source>
        <dbReference type="EMBL" id="KAG6606717.1"/>
    </source>
</evidence>
<evidence type="ECO:0000313" key="2">
    <source>
        <dbReference type="Proteomes" id="UP000685013"/>
    </source>
</evidence>